<evidence type="ECO:0000313" key="9">
    <source>
        <dbReference type="Proteomes" id="UP001054252"/>
    </source>
</evidence>
<dbReference type="AlphaFoldDB" id="A0AAV5LXJ8"/>
<sequence length="312" mass="34817">MDHHQWKPIDFSKSMAPGSGPPNSEHRQKPEVEVKDPIAARKVQKADREKLRRDRLNEQFLELGNTLDPDRPKNDKATILTDTIQVLQDLNTEVNRLKAECASLSEESRELMQEKNELREEKSSLKADIENLNTQYQQRLRVMFPWAGIDPPVVMAAPYTYPLPIPVTPSPIPMHPSLQPYPFFGNHAPGTIPAPCSTFIPFSTTSNLPVEQPSSQHASSSHVSSRRESKSKSVNDQRTSVDRSDNSNDVVTELELKIPGSSANQDLVAVEKKSKQTQKERIFVNESSPSHSSQGLPDSSCNSVDDGSRSSQ</sequence>
<keyword evidence="9" id="KW-1185">Reference proteome</keyword>
<evidence type="ECO:0000256" key="3">
    <source>
        <dbReference type="ARBA" id="ARBA00023125"/>
    </source>
</evidence>
<dbReference type="GO" id="GO:0046983">
    <property type="term" value="F:protein dimerization activity"/>
    <property type="evidence" value="ECO:0007669"/>
    <property type="project" value="InterPro"/>
</dbReference>
<reference evidence="8 9" key="1">
    <citation type="journal article" date="2021" name="Commun. Biol.">
        <title>The genome of Shorea leprosula (Dipterocarpaceae) highlights the ecological relevance of drought in aseasonal tropical rainforests.</title>
        <authorList>
            <person name="Ng K.K.S."/>
            <person name="Kobayashi M.J."/>
            <person name="Fawcett J.A."/>
            <person name="Hatakeyama M."/>
            <person name="Paape T."/>
            <person name="Ng C.H."/>
            <person name="Ang C.C."/>
            <person name="Tnah L.H."/>
            <person name="Lee C.T."/>
            <person name="Nishiyama T."/>
            <person name="Sese J."/>
            <person name="O'Brien M.J."/>
            <person name="Copetti D."/>
            <person name="Mohd Noor M.I."/>
            <person name="Ong R.C."/>
            <person name="Putra M."/>
            <person name="Sireger I.Z."/>
            <person name="Indrioko S."/>
            <person name="Kosugi Y."/>
            <person name="Izuno A."/>
            <person name="Isagi Y."/>
            <person name="Lee S.L."/>
            <person name="Shimizu K.K."/>
        </authorList>
    </citation>
    <scope>NUCLEOTIDE SEQUENCE [LARGE SCALE GENOMIC DNA]</scope>
    <source>
        <strain evidence="8">214</strain>
    </source>
</reference>
<feature type="compositionally biased region" description="Basic and acidic residues" evidence="6">
    <location>
        <begin position="225"/>
        <end position="246"/>
    </location>
</feature>
<dbReference type="Pfam" id="PF23177">
    <property type="entry name" value="bHLH_IRO3"/>
    <property type="match status" value="1"/>
</dbReference>
<dbReference type="InterPro" id="IPR057075">
    <property type="entry name" value="bHLH_IRO3"/>
</dbReference>
<feature type="compositionally biased region" description="Basic and acidic residues" evidence="6">
    <location>
        <begin position="269"/>
        <end position="283"/>
    </location>
</feature>
<dbReference type="PROSITE" id="PS50888">
    <property type="entry name" value="BHLH"/>
    <property type="match status" value="1"/>
</dbReference>
<keyword evidence="5" id="KW-0539">Nucleus</keyword>
<dbReference type="CDD" id="cd11446">
    <property type="entry name" value="bHLH_AtILR3_like"/>
    <property type="match status" value="1"/>
</dbReference>
<gene>
    <name evidence="8" type="ORF">SLEP1_g48995</name>
</gene>
<dbReference type="GO" id="GO:0006879">
    <property type="term" value="P:intracellular iron ion homeostasis"/>
    <property type="evidence" value="ECO:0007669"/>
    <property type="project" value="InterPro"/>
</dbReference>
<dbReference type="Proteomes" id="UP001054252">
    <property type="component" value="Unassembled WGS sequence"/>
</dbReference>
<keyword evidence="3" id="KW-0238">DNA-binding</keyword>
<keyword evidence="4" id="KW-0804">Transcription</keyword>
<dbReference type="SMART" id="SM00353">
    <property type="entry name" value="HLH"/>
    <property type="match status" value="1"/>
</dbReference>
<feature type="compositionally biased region" description="Basic and acidic residues" evidence="6">
    <location>
        <begin position="24"/>
        <end position="51"/>
    </location>
</feature>
<dbReference type="EMBL" id="BPVZ01000150">
    <property type="protein sequence ID" value="GKV41463.1"/>
    <property type="molecule type" value="Genomic_DNA"/>
</dbReference>
<evidence type="ECO:0000256" key="6">
    <source>
        <dbReference type="SAM" id="MobiDB-lite"/>
    </source>
</evidence>
<protein>
    <recommendedName>
        <fullName evidence="7">BHLH domain-containing protein</fullName>
    </recommendedName>
</protein>
<dbReference type="InterPro" id="IPR011598">
    <property type="entry name" value="bHLH_dom"/>
</dbReference>
<accession>A0AAV5LXJ8</accession>
<feature type="region of interest" description="Disordered" evidence="6">
    <location>
        <begin position="1"/>
        <end position="51"/>
    </location>
</feature>
<evidence type="ECO:0000256" key="2">
    <source>
        <dbReference type="ARBA" id="ARBA00023015"/>
    </source>
</evidence>
<evidence type="ECO:0000259" key="7">
    <source>
        <dbReference type="PROSITE" id="PS50888"/>
    </source>
</evidence>
<dbReference type="SUPFAM" id="SSF47459">
    <property type="entry name" value="HLH, helix-loop-helix DNA-binding domain"/>
    <property type="match status" value="1"/>
</dbReference>
<organism evidence="8 9">
    <name type="scientific">Rubroshorea leprosula</name>
    <dbReference type="NCBI Taxonomy" id="152421"/>
    <lineage>
        <taxon>Eukaryota</taxon>
        <taxon>Viridiplantae</taxon>
        <taxon>Streptophyta</taxon>
        <taxon>Embryophyta</taxon>
        <taxon>Tracheophyta</taxon>
        <taxon>Spermatophyta</taxon>
        <taxon>Magnoliopsida</taxon>
        <taxon>eudicotyledons</taxon>
        <taxon>Gunneridae</taxon>
        <taxon>Pentapetalae</taxon>
        <taxon>rosids</taxon>
        <taxon>malvids</taxon>
        <taxon>Malvales</taxon>
        <taxon>Dipterocarpaceae</taxon>
        <taxon>Rubroshorea</taxon>
    </lineage>
</organism>
<feature type="compositionally biased region" description="Low complexity" evidence="6">
    <location>
        <begin position="210"/>
        <end position="223"/>
    </location>
</feature>
<dbReference type="InterPro" id="IPR044579">
    <property type="entry name" value="bHLH11/121"/>
</dbReference>
<keyword evidence="2" id="KW-0805">Transcription regulation</keyword>
<evidence type="ECO:0000256" key="5">
    <source>
        <dbReference type="ARBA" id="ARBA00023242"/>
    </source>
</evidence>
<feature type="region of interest" description="Disordered" evidence="6">
    <location>
        <begin position="207"/>
        <end position="312"/>
    </location>
</feature>
<dbReference type="GO" id="GO:0005634">
    <property type="term" value="C:nucleus"/>
    <property type="evidence" value="ECO:0007669"/>
    <property type="project" value="UniProtKB-SubCell"/>
</dbReference>
<dbReference type="GO" id="GO:0003700">
    <property type="term" value="F:DNA-binding transcription factor activity"/>
    <property type="evidence" value="ECO:0007669"/>
    <property type="project" value="InterPro"/>
</dbReference>
<dbReference type="GO" id="GO:0003677">
    <property type="term" value="F:DNA binding"/>
    <property type="evidence" value="ECO:0007669"/>
    <property type="project" value="UniProtKB-KW"/>
</dbReference>
<dbReference type="Gene3D" id="4.10.280.10">
    <property type="entry name" value="Helix-loop-helix DNA-binding domain"/>
    <property type="match status" value="1"/>
</dbReference>
<evidence type="ECO:0000313" key="8">
    <source>
        <dbReference type="EMBL" id="GKV41463.1"/>
    </source>
</evidence>
<dbReference type="InterPro" id="IPR036638">
    <property type="entry name" value="HLH_DNA-bd_sf"/>
</dbReference>
<proteinExistence type="predicted"/>
<comment type="caution">
    <text evidence="8">The sequence shown here is derived from an EMBL/GenBank/DDBJ whole genome shotgun (WGS) entry which is preliminary data.</text>
</comment>
<feature type="compositionally biased region" description="Polar residues" evidence="6">
    <location>
        <begin position="285"/>
        <end position="312"/>
    </location>
</feature>
<comment type="subcellular location">
    <subcellularLocation>
        <location evidence="1">Nucleus</location>
    </subcellularLocation>
</comment>
<name>A0AAV5LXJ8_9ROSI</name>
<dbReference type="PANTHER" id="PTHR47001">
    <property type="entry name" value="TRANSCRIPTION FACTOR BHLH121"/>
    <property type="match status" value="1"/>
</dbReference>
<dbReference type="PANTHER" id="PTHR47001:SF1">
    <property type="entry name" value="TRANSCRIPTION FACTOR BHLH11"/>
    <property type="match status" value="1"/>
</dbReference>
<evidence type="ECO:0000256" key="4">
    <source>
        <dbReference type="ARBA" id="ARBA00023163"/>
    </source>
</evidence>
<feature type="domain" description="BHLH" evidence="7">
    <location>
        <begin position="40"/>
        <end position="90"/>
    </location>
</feature>
<evidence type="ECO:0000256" key="1">
    <source>
        <dbReference type="ARBA" id="ARBA00004123"/>
    </source>
</evidence>